<dbReference type="OrthoDB" id="4966777at2"/>
<dbReference type="EMBL" id="PYGE01000031">
    <property type="protein sequence ID" value="PSK93022.1"/>
    <property type="molecule type" value="Genomic_DNA"/>
</dbReference>
<proteinExistence type="predicted"/>
<accession>A0A2P8D740</accession>
<feature type="domain" description="HTH cro/C1-type" evidence="1">
    <location>
        <begin position="19"/>
        <end position="75"/>
    </location>
</feature>
<name>A0A2P8D740_9ACTN</name>
<gene>
    <name evidence="2" type="ORF">CLV30_13149</name>
</gene>
<dbReference type="InterPro" id="IPR001387">
    <property type="entry name" value="Cro/C1-type_HTH"/>
</dbReference>
<evidence type="ECO:0000313" key="2">
    <source>
        <dbReference type="EMBL" id="PSK93022.1"/>
    </source>
</evidence>
<dbReference type="RefSeq" id="WP_106539954.1">
    <property type="nucleotide sequence ID" value="NZ_PYGE01000031.1"/>
</dbReference>
<dbReference type="SMART" id="SM00530">
    <property type="entry name" value="HTH_XRE"/>
    <property type="match status" value="1"/>
</dbReference>
<comment type="caution">
    <text evidence="2">The sequence shown here is derived from an EMBL/GenBank/DDBJ whole genome shotgun (WGS) entry which is preliminary data.</text>
</comment>
<dbReference type="Gene3D" id="1.10.260.40">
    <property type="entry name" value="lambda repressor-like DNA-binding domains"/>
    <property type="match status" value="1"/>
</dbReference>
<dbReference type="AlphaFoldDB" id="A0A2P8D740"/>
<evidence type="ECO:0000313" key="3">
    <source>
        <dbReference type="Proteomes" id="UP000243528"/>
    </source>
</evidence>
<dbReference type="InterPro" id="IPR010982">
    <property type="entry name" value="Lambda_DNA-bd_dom_sf"/>
</dbReference>
<dbReference type="InterPro" id="IPR043917">
    <property type="entry name" value="DUF5753"/>
</dbReference>
<dbReference type="Pfam" id="PF13560">
    <property type="entry name" value="HTH_31"/>
    <property type="match status" value="1"/>
</dbReference>
<dbReference type="SUPFAM" id="SSF47413">
    <property type="entry name" value="lambda repressor-like DNA-binding domains"/>
    <property type="match status" value="1"/>
</dbReference>
<dbReference type="Proteomes" id="UP000243528">
    <property type="component" value="Unassembled WGS sequence"/>
</dbReference>
<dbReference type="CDD" id="cd00093">
    <property type="entry name" value="HTH_XRE"/>
    <property type="match status" value="1"/>
</dbReference>
<evidence type="ECO:0000259" key="1">
    <source>
        <dbReference type="SMART" id="SM00530"/>
    </source>
</evidence>
<organism evidence="2 3">
    <name type="scientific">Haloactinopolyspora alba</name>
    <dbReference type="NCBI Taxonomy" id="648780"/>
    <lineage>
        <taxon>Bacteria</taxon>
        <taxon>Bacillati</taxon>
        <taxon>Actinomycetota</taxon>
        <taxon>Actinomycetes</taxon>
        <taxon>Jiangellales</taxon>
        <taxon>Jiangellaceae</taxon>
        <taxon>Haloactinopolyspora</taxon>
    </lineage>
</organism>
<dbReference type="Pfam" id="PF19054">
    <property type="entry name" value="DUF5753"/>
    <property type="match status" value="1"/>
</dbReference>
<reference evidence="2 3" key="1">
    <citation type="submission" date="2018-03" db="EMBL/GenBank/DDBJ databases">
        <title>Genomic Encyclopedia of Archaeal and Bacterial Type Strains, Phase II (KMG-II): from individual species to whole genera.</title>
        <authorList>
            <person name="Goeker M."/>
        </authorList>
    </citation>
    <scope>NUCLEOTIDE SEQUENCE [LARGE SCALE GENOMIC DNA]</scope>
    <source>
        <strain evidence="2 3">DSM 45211</strain>
    </source>
</reference>
<keyword evidence="3" id="KW-1185">Reference proteome</keyword>
<protein>
    <submittedName>
        <fullName evidence="2">Helix-turn-helix protein</fullName>
    </submittedName>
</protein>
<sequence length="286" mass="32271">MPASPSSSAQAARTRLADKLRELRTDVQISGVAFARAAGWADSSMVSMIERGRRTISPDHVRLWCRICGASELRTEELLAEQASVAGTWVTYQQLNRGGLKSAQQSVRDMFENLTQYRAYQIKVIPGLLQTEAYTTAALTMIRREQGVEVNDVPAAVAERMDRRRVLLRPEARWVFVLEEPVLRYRPYQVEVHIEQLQHLLNVMHWPSVSLGIIPMDTYRSSMSPDESFNIIDQRLVSVELVSGYLSVTDPAEVEMYVRAWQRLFALAVHGDAAAGLIRDAIDKLT</sequence>
<dbReference type="GO" id="GO:0003677">
    <property type="term" value="F:DNA binding"/>
    <property type="evidence" value="ECO:0007669"/>
    <property type="project" value="InterPro"/>
</dbReference>